<dbReference type="EMBL" id="UPSH01000001">
    <property type="protein sequence ID" value="VBB17964.1"/>
    <property type="molecule type" value="Genomic_DNA"/>
</dbReference>
<proteinExistence type="predicted"/>
<comment type="caution">
    <text evidence="2">The sequence shown here is derived from an EMBL/GenBank/DDBJ whole genome shotgun (WGS) entry which is preliminary data.</text>
</comment>
<organism evidence="2 3">
    <name type="scientific">Yasminevirus sp. GU-2018</name>
    <dbReference type="NCBI Taxonomy" id="2420051"/>
    <lineage>
        <taxon>Viruses</taxon>
        <taxon>Varidnaviria</taxon>
        <taxon>Bamfordvirae</taxon>
        <taxon>Nucleocytoviricota</taxon>
        <taxon>Megaviricetes</taxon>
        <taxon>Imitervirales</taxon>
        <taxon>Mimiviridae</taxon>
        <taxon>Klosneuvirinae</taxon>
        <taxon>Yasminevirus</taxon>
        <taxon>Yasminevirus saudimassiliense</taxon>
    </lineage>
</organism>
<feature type="transmembrane region" description="Helical" evidence="1">
    <location>
        <begin position="16"/>
        <end position="31"/>
    </location>
</feature>
<accession>A0A5K0U900</accession>
<keyword evidence="1" id="KW-1133">Transmembrane helix</keyword>
<evidence type="ECO:0000313" key="2">
    <source>
        <dbReference type="EMBL" id="VBB17964.1"/>
    </source>
</evidence>
<gene>
    <name evidence="2" type="ORF">YASMINEVIRUS_427</name>
</gene>
<evidence type="ECO:0000256" key="1">
    <source>
        <dbReference type="SAM" id="Phobius"/>
    </source>
</evidence>
<name>A0A5K0U900_9VIRU</name>
<sequence>MNDLYKYIDSWNDKRIFLYVTVFIFVLWFFSKKEIGMNILIALIVGSFIIAYLNNRSITTTDTLEEIQKIKKDNIKPELSDQVKEHDPVVNLLFSVQDMYAYNPQQYEEMVRYINQFYDKYQLSFVDPKMSHINYGLMKQYKRDALNAFMAMIFSLPDDKKARDKVNATTIVLDGILTKDLDQVSYLIDEDIYKSGYNVDTKIIDYGVKPCNEYDDLFNPFSYEVY</sequence>
<dbReference type="Proteomes" id="UP000594342">
    <property type="component" value="Unassembled WGS sequence"/>
</dbReference>
<keyword evidence="1" id="KW-0472">Membrane</keyword>
<keyword evidence="1" id="KW-0812">Transmembrane</keyword>
<evidence type="ECO:0000313" key="3">
    <source>
        <dbReference type="Proteomes" id="UP000594342"/>
    </source>
</evidence>
<keyword evidence="3" id="KW-1185">Reference proteome</keyword>
<reference evidence="2 3" key="1">
    <citation type="submission" date="2018-10" db="EMBL/GenBank/DDBJ databases">
        <authorList>
            <consortium name="IHU Genomes"/>
        </authorList>
    </citation>
    <scope>NUCLEOTIDE SEQUENCE [LARGE SCALE GENOMIC DNA]</scope>
    <source>
        <strain evidence="2 3">A1</strain>
    </source>
</reference>
<protein>
    <submittedName>
        <fullName evidence="2">Uncharacterized protein</fullName>
    </submittedName>
</protein>
<feature type="transmembrane region" description="Helical" evidence="1">
    <location>
        <begin position="37"/>
        <end position="54"/>
    </location>
</feature>